<protein>
    <submittedName>
        <fullName evidence="5">Uncharacterized protein</fullName>
    </submittedName>
</protein>
<dbReference type="Proteomes" id="UP000663869">
    <property type="component" value="Unassembled WGS sequence"/>
</dbReference>
<evidence type="ECO:0000313" key="5">
    <source>
        <dbReference type="EMBL" id="CAF4617015.1"/>
    </source>
</evidence>
<comment type="caution">
    <text evidence="5">The sequence shown here is derived from an EMBL/GenBank/DDBJ whole genome shotgun (WGS) entry which is preliminary data.</text>
</comment>
<gene>
    <name evidence="1" type="ORF">FME351_LOCUS32142</name>
    <name evidence="3" type="ORF">HFQ381_LOCUS18022</name>
    <name evidence="5" type="ORF">QYT958_LOCUS12606</name>
    <name evidence="4" type="ORF">TSG867_LOCUS19703</name>
    <name evidence="2" type="ORF">UJA718_LOCUS12347</name>
</gene>
<dbReference type="EMBL" id="CAJOBQ010001394">
    <property type="protein sequence ID" value="CAF4483290.1"/>
    <property type="molecule type" value="Genomic_DNA"/>
</dbReference>
<dbReference type="EMBL" id="CAJNYU010004590">
    <property type="protein sequence ID" value="CAF3774457.1"/>
    <property type="molecule type" value="Genomic_DNA"/>
</dbReference>
<evidence type="ECO:0000313" key="6">
    <source>
        <dbReference type="Proteomes" id="UP000663848"/>
    </source>
</evidence>
<sequence length="157" mass="18381">MITQNHILYHDVLKGQLLYRKCIHFISSDNYPHCPYARYKKKFEISLIPEDLILDFIEQQAITLTYIYMSSIIRLQLLLALDYAITIHRTQCMTYITMTFFCGRDALRALVQNTEKFDGTYLSSIAEELPTQELLINNAISTNESSYSINNNGYYHF</sequence>
<proteinExistence type="predicted"/>
<accession>A0A821D8T2</accession>
<evidence type="ECO:0000313" key="7">
    <source>
        <dbReference type="Proteomes" id="UP000663873"/>
    </source>
</evidence>
<evidence type="ECO:0000313" key="4">
    <source>
        <dbReference type="EMBL" id="CAF4483290.1"/>
    </source>
</evidence>
<evidence type="ECO:0000313" key="1">
    <source>
        <dbReference type="EMBL" id="CAF3774457.1"/>
    </source>
</evidence>
<keyword evidence="7" id="KW-1185">Reference proteome</keyword>
<dbReference type="EMBL" id="CAJOBP010001593">
    <property type="protein sequence ID" value="CAF4296341.1"/>
    <property type="molecule type" value="Genomic_DNA"/>
</dbReference>
<evidence type="ECO:0000313" key="2">
    <source>
        <dbReference type="EMBL" id="CAF4296341.1"/>
    </source>
</evidence>
<dbReference type="Proteomes" id="UP000663848">
    <property type="component" value="Unassembled WGS sequence"/>
</dbReference>
<dbReference type="AlphaFoldDB" id="A0A821D8T2"/>
<organism evidence="5 6">
    <name type="scientific">Rotaria socialis</name>
    <dbReference type="NCBI Taxonomy" id="392032"/>
    <lineage>
        <taxon>Eukaryota</taxon>
        <taxon>Metazoa</taxon>
        <taxon>Spiralia</taxon>
        <taxon>Gnathifera</taxon>
        <taxon>Rotifera</taxon>
        <taxon>Eurotatoria</taxon>
        <taxon>Bdelloidea</taxon>
        <taxon>Philodinida</taxon>
        <taxon>Philodinidae</taxon>
        <taxon>Rotaria</taxon>
    </lineage>
</organism>
<dbReference type="Proteomes" id="UP000663873">
    <property type="component" value="Unassembled WGS sequence"/>
</dbReference>
<reference evidence="5" key="1">
    <citation type="submission" date="2021-02" db="EMBL/GenBank/DDBJ databases">
        <authorList>
            <person name="Nowell W R."/>
        </authorList>
    </citation>
    <scope>NUCLEOTIDE SEQUENCE</scope>
</reference>
<dbReference type="EMBL" id="CAJOBR010001550">
    <property type="protein sequence ID" value="CAF4617015.1"/>
    <property type="molecule type" value="Genomic_DNA"/>
</dbReference>
<name>A0A821D8T2_9BILA</name>
<dbReference type="Proteomes" id="UP000663862">
    <property type="component" value="Unassembled WGS sequence"/>
</dbReference>
<dbReference type="EMBL" id="CAJOBO010001368">
    <property type="protein sequence ID" value="CAF4370468.1"/>
    <property type="molecule type" value="Genomic_DNA"/>
</dbReference>
<evidence type="ECO:0000313" key="3">
    <source>
        <dbReference type="EMBL" id="CAF4370468.1"/>
    </source>
</evidence>
<dbReference type="Proteomes" id="UP000663851">
    <property type="component" value="Unassembled WGS sequence"/>
</dbReference>